<accession>A0A143DE60</accession>
<dbReference type="STRING" id="1549855.AY555_03510"/>
<dbReference type="GO" id="GO:0006508">
    <property type="term" value="P:proteolysis"/>
    <property type="evidence" value="ECO:0007669"/>
    <property type="project" value="UniProtKB-KW"/>
</dbReference>
<gene>
    <name evidence="3" type="ORF">AY555_03510</name>
</gene>
<evidence type="ECO:0008006" key="5">
    <source>
        <dbReference type="Google" id="ProtNLM"/>
    </source>
</evidence>
<evidence type="ECO:0000256" key="2">
    <source>
        <dbReference type="ARBA" id="ARBA00022801"/>
    </source>
</evidence>
<evidence type="ECO:0000313" key="3">
    <source>
        <dbReference type="EMBL" id="AMW34408.1"/>
    </source>
</evidence>
<dbReference type="KEGG" id="hjo:AY555_03510"/>
<keyword evidence="4" id="KW-1185">Reference proteome</keyword>
<dbReference type="GO" id="GO:0004252">
    <property type="term" value="F:serine-type endopeptidase activity"/>
    <property type="evidence" value="ECO:0007669"/>
    <property type="project" value="InterPro"/>
</dbReference>
<evidence type="ECO:0000256" key="1">
    <source>
        <dbReference type="ARBA" id="ARBA00022670"/>
    </source>
</evidence>
<evidence type="ECO:0000313" key="4">
    <source>
        <dbReference type="Proteomes" id="UP000076066"/>
    </source>
</evidence>
<dbReference type="Proteomes" id="UP000076066">
    <property type="component" value="Chromosome"/>
</dbReference>
<dbReference type="InterPro" id="IPR009003">
    <property type="entry name" value="Peptidase_S1_PA"/>
</dbReference>
<keyword evidence="1" id="KW-0645">Protease</keyword>
<dbReference type="Pfam" id="PF13365">
    <property type="entry name" value="Trypsin_2"/>
    <property type="match status" value="1"/>
</dbReference>
<dbReference type="SUPFAM" id="SSF50494">
    <property type="entry name" value="Trypsin-like serine proteases"/>
    <property type="match status" value="1"/>
</dbReference>
<organism evidence="3 4">
    <name type="scientific">Haematospirillum jordaniae</name>
    <dbReference type="NCBI Taxonomy" id="1549855"/>
    <lineage>
        <taxon>Bacteria</taxon>
        <taxon>Pseudomonadati</taxon>
        <taxon>Pseudomonadota</taxon>
        <taxon>Alphaproteobacteria</taxon>
        <taxon>Rhodospirillales</taxon>
        <taxon>Novispirillaceae</taxon>
        <taxon>Haematospirillum</taxon>
    </lineage>
</organism>
<dbReference type="AlphaFoldDB" id="A0A143DE60"/>
<sequence length="442" mass="47890">MVAAAGLAGCVDGIKVDKVPYANAPPFPEDAVLAPIRFHKGTIRLRRGSLIGGYRMGLECVDGGRQIHWTGDATSRKIKSLEFNDMFHEQFSMAGYAVTGDPANLFGDRVSNMPRAAYLVSAQIEDIRFNLCDTLNLWTGSRLDAQSGSGTVRVYWQVLSVVERKIVYEDRTSGFFSLRAPVVDAAAVLVGEAFAQAAGNFAASEGMRRLVMAPRPTRSSTLAAKTGDEIWLPSVSLFDTPLDQHVESARRSVVTVDNGTDHGSGFFIAPDLILTNYHIVEGIDVVRITLNTGRTFSGDIVRYDEARDVALIQVEKAGHLPLPIRQSQARIAEAVYAIGTPRSRSMAGAVSRGIISRFGNNTHGLQHIQADADIHGGHSGGPLLDVSGNVIGISEKPGKASSGLNFFIPIRDALQRLNVKIRHPNDTRQDGWDDGDLQVPDF</sequence>
<dbReference type="InterPro" id="IPR051201">
    <property type="entry name" value="Chloro_Bact_Ser_Proteases"/>
</dbReference>
<dbReference type="PANTHER" id="PTHR43343">
    <property type="entry name" value="PEPTIDASE S12"/>
    <property type="match status" value="1"/>
</dbReference>
<keyword evidence="2" id="KW-0378">Hydrolase</keyword>
<name>A0A143DE60_9PROT</name>
<dbReference type="InterPro" id="IPR001940">
    <property type="entry name" value="Peptidase_S1C"/>
</dbReference>
<protein>
    <recommendedName>
        <fullName evidence="5">Serine protease</fullName>
    </recommendedName>
</protein>
<proteinExistence type="predicted"/>
<dbReference type="Gene3D" id="2.40.10.120">
    <property type="match status" value="1"/>
</dbReference>
<dbReference type="PANTHER" id="PTHR43343:SF3">
    <property type="entry name" value="PROTEASE DO-LIKE 8, CHLOROPLASTIC"/>
    <property type="match status" value="1"/>
</dbReference>
<reference evidence="3 4" key="1">
    <citation type="submission" date="2016-02" db="EMBL/GenBank/DDBJ databases">
        <title>Complete Genome of H5569, the type strain of the newly described species Haematospirillium jordaniae.</title>
        <authorList>
            <person name="Nicholson A.C."/>
            <person name="Humrighouse B.W."/>
            <person name="Loparov V."/>
            <person name="McQuiston J.R."/>
        </authorList>
    </citation>
    <scope>NUCLEOTIDE SEQUENCE [LARGE SCALE GENOMIC DNA]</scope>
    <source>
        <strain evidence="3 4">H5569</strain>
    </source>
</reference>
<dbReference type="PRINTS" id="PR00834">
    <property type="entry name" value="PROTEASES2C"/>
</dbReference>
<dbReference type="EMBL" id="CP014525">
    <property type="protein sequence ID" value="AMW34408.1"/>
    <property type="molecule type" value="Genomic_DNA"/>
</dbReference>
<dbReference type="OrthoDB" id="7355124at2"/>